<organism evidence="5 6">
    <name type="scientific">[Clostridium] cellulosi</name>
    <dbReference type="NCBI Taxonomy" id="29343"/>
    <lineage>
        <taxon>Bacteria</taxon>
        <taxon>Bacillati</taxon>
        <taxon>Bacillota</taxon>
        <taxon>Clostridia</taxon>
        <taxon>Eubacteriales</taxon>
        <taxon>Oscillospiraceae</taxon>
        <taxon>Oscillospiraceae incertae sedis</taxon>
    </lineage>
</organism>
<sequence length="345" mass="37818">MKGKIIGAGSYAPPAVSDDVYFELFHKEARIVSKLLPHHSRYCALDFNTGKAFTTNTEMAYQASINAINNAGLKPDDIDLIVYSTATPDYPIPPCFALLQDRLGISKCMGFDIRSGCAGFGTAMYLALSLIESSAVHNALVVGADLISNRFSEFIQQKSSIGLRALFNLMFFGDGAGAVVLQGTDESDSSGFYYKDMESTMADVPYGSIIEIGGSRYPYPTDEVKRERWPLYQASKVSGEYLPKVLIYAMHKFNDKVGTSASDIDHYLMPVISKKMIKIVCGEFPDLNLDKVITVSNEGGALLNAAIPIALTDAIEKGCFKKGDNILMYAAENTKWQHALLAFKW</sequence>
<accession>A0A078KRA7</accession>
<dbReference type="InterPro" id="IPR016039">
    <property type="entry name" value="Thiolase-like"/>
</dbReference>
<name>A0A078KRA7_9FIRM</name>
<evidence type="ECO:0000256" key="1">
    <source>
        <dbReference type="ARBA" id="ARBA00022679"/>
    </source>
</evidence>
<evidence type="ECO:0000313" key="6">
    <source>
        <dbReference type="Proteomes" id="UP000032431"/>
    </source>
</evidence>
<dbReference type="Proteomes" id="UP000032431">
    <property type="component" value="Chromosome I"/>
</dbReference>
<evidence type="ECO:0000259" key="3">
    <source>
        <dbReference type="Pfam" id="PF08541"/>
    </source>
</evidence>
<dbReference type="AlphaFoldDB" id="A0A078KRA7"/>
<proteinExistence type="predicted"/>
<gene>
    <name evidence="5" type="primary">fabH2</name>
    <name evidence="5" type="ORF">CCDG5_1960</name>
</gene>
<reference evidence="6" key="1">
    <citation type="submission" date="2014-07" db="EMBL/GenBank/DDBJ databases">
        <authorList>
            <person name="Wibberg D."/>
        </authorList>
    </citation>
    <scope>NUCLEOTIDE SEQUENCE [LARGE SCALE GENOMIC DNA]</scope>
    <source>
        <strain evidence="6">DG5</strain>
    </source>
</reference>
<dbReference type="GO" id="GO:0044550">
    <property type="term" value="P:secondary metabolite biosynthetic process"/>
    <property type="evidence" value="ECO:0007669"/>
    <property type="project" value="TreeGrafter"/>
</dbReference>
<dbReference type="Pfam" id="PF08545">
    <property type="entry name" value="ACP_syn_III"/>
    <property type="match status" value="1"/>
</dbReference>
<feature type="domain" description="Beta-ketoacyl-[acyl-carrier-protein] synthase III C-terminal" evidence="3">
    <location>
        <begin position="256"/>
        <end position="331"/>
    </location>
</feature>
<dbReference type="OrthoDB" id="9815506at2"/>
<feature type="domain" description="Beta-ketoacyl-[acyl-carrier-protein] synthase III N-terminal" evidence="4">
    <location>
        <begin position="111"/>
        <end position="188"/>
    </location>
</feature>
<dbReference type="Pfam" id="PF08541">
    <property type="entry name" value="ACP_syn_III_C"/>
    <property type="match status" value="1"/>
</dbReference>
<keyword evidence="2 5" id="KW-0012">Acyltransferase</keyword>
<protein>
    <submittedName>
        <fullName evidence="5">3-oxoacyl-(Acyl-carrier-protein) synthase III</fullName>
        <ecNumber evidence="5">2.3.1.41</ecNumber>
    </submittedName>
</protein>
<dbReference type="PANTHER" id="PTHR34069:SF2">
    <property type="entry name" value="BETA-KETOACYL-[ACYL-CARRIER-PROTEIN] SYNTHASE III"/>
    <property type="match status" value="1"/>
</dbReference>
<evidence type="ECO:0000313" key="5">
    <source>
        <dbReference type="EMBL" id="CDZ25052.1"/>
    </source>
</evidence>
<keyword evidence="6" id="KW-1185">Reference proteome</keyword>
<dbReference type="HOGENOM" id="CLU_039592_3_1_9"/>
<dbReference type="GO" id="GO:0004315">
    <property type="term" value="F:3-oxoacyl-[acyl-carrier-protein] synthase activity"/>
    <property type="evidence" value="ECO:0007669"/>
    <property type="project" value="UniProtKB-EC"/>
</dbReference>
<dbReference type="PATRIC" id="fig|29343.3.peg.2058"/>
<dbReference type="InterPro" id="IPR013751">
    <property type="entry name" value="ACP_syn_III_N"/>
</dbReference>
<dbReference type="EMBL" id="LM995447">
    <property type="protein sequence ID" value="CDZ25052.1"/>
    <property type="molecule type" value="Genomic_DNA"/>
</dbReference>
<dbReference type="GO" id="GO:0006633">
    <property type="term" value="P:fatty acid biosynthetic process"/>
    <property type="evidence" value="ECO:0007669"/>
    <property type="project" value="InterPro"/>
</dbReference>
<dbReference type="Gene3D" id="3.40.47.10">
    <property type="match status" value="2"/>
</dbReference>
<evidence type="ECO:0000256" key="2">
    <source>
        <dbReference type="ARBA" id="ARBA00023315"/>
    </source>
</evidence>
<dbReference type="InterPro" id="IPR013747">
    <property type="entry name" value="ACP_syn_III_C"/>
</dbReference>
<dbReference type="KEGG" id="ccel:CCDG5_1960"/>
<evidence type="ECO:0000259" key="4">
    <source>
        <dbReference type="Pfam" id="PF08545"/>
    </source>
</evidence>
<dbReference type="EC" id="2.3.1.41" evidence="5"/>
<dbReference type="SUPFAM" id="SSF53901">
    <property type="entry name" value="Thiolase-like"/>
    <property type="match status" value="2"/>
</dbReference>
<keyword evidence="1 5" id="KW-0808">Transferase</keyword>
<dbReference type="STRING" id="29343.CCDG5_1960"/>
<dbReference type="PANTHER" id="PTHR34069">
    <property type="entry name" value="3-OXOACYL-[ACYL-CARRIER-PROTEIN] SYNTHASE 3"/>
    <property type="match status" value="1"/>
</dbReference>